<accession>A0ACC3D5F8</accession>
<reference evidence="1" key="1">
    <citation type="submission" date="2024-09" db="EMBL/GenBank/DDBJ databases">
        <title>Black Yeasts Isolated from many extreme environments.</title>
        <authorList>
            <person name="Coleine C."/>
            <person name="Stajich J.E."/>
            <person name="Selbmann L."/>
        </authorList>
    </citation>
    <scope>NUCLEOTIDE SEQUENCE</scope>
    <source>
        <strain evidence="1">CCFEE 5737</strain>
    </source>
</reference>
<dbReference type="EMBL" id="JAWDJW010007521">
    <property type="protein sequence ID" value="KAK3061999.1"/>
    <property type="molecule type" value="Genomic_DNA"/>
</dbReference>
<evidence type="ECO:0000313" key="1">
    <source>
        <dbReference type="EMBL" id="KAK3061999.1"/>
    </source>
</evidence>
<organism evidence="1 2">
    <name type="scientific">Coniosporium uncinatum</name>
    <dbReference type="NCBI Taxonomy" id="93489"/>
    <lineage>
        <taxon>Eukaryota</taxon>
        <taxon>Fungi</taxon>
        <taxon>Dikarya</taxon>
        <taxon>Ascomycota</taxon>
        <taxon>Pezizomycotina</taxon>
        <taxon>Dothideomycetes</taxon>
        <taxon>Dothideomycetes incertae sedis</taxon>
        <taxon>Coniosporium</taxon>
    </lineage>
</organism>
<protein>
    <submittedName>
        <fullName evidence="1">Uncharacterized protein</fullName>
    </submittedName>
</protein>
<sequence>MAAMTILDLPPELISSIVAYLSTDDVFAFRLANGQLERASFAHFGHRFFLKKGYMITSPSLDVLRQVALHSELRKYVQHVWFNPDCFTFVYMDPWQDNGSDVAIKRRIAYTGCTTDHRNLLSNAARSLQEVLVRVLKTLPNLETLGMRRSEDHSPWGWSKLRDVVGEDPRVLGPIPNGEARELSRPTSLFIAIINALAVSGTKLKRLYTDAIELDNIDPGFLTQKALVKACSSILYLETNITKGFLDKRRVLQDYILLSDPTSYGEGLVRLLSACPNLLEIGLQIFPDRKQSHMVAPNYHDPQSWRHSYPYLCFENLATNVHLPHLTRVKLEKLTTSPATLLALLKPSSHCLRSLKLRDIRLLPSSCVIEHENRTLTEDPHRPWQPIFTFLLNETPHLTYLFLNHLMHSHGGVSFVPNPPTLLPPSETDPTTGAPNPAYGELLAAGGGSSDDFFEKCSHIALEVQGNREEVREKVAELVEGHWYCRPMFSQAMDDGLWHTDTSDEEW</sequence>
<proteinExistence type="predicted"/>
<keyword evidence="2" id="KW-1185">Reference proteome</keyword>
<name>A0ACC3D5F8_9PEZI</name>
<evidence type="ECO:0000313" key="2">
    <source>
        <dbReference type="Proteomes" id="UP001186974"/>
    </source>
</evidence>
<gene>
    <name evidence="1" type="ORF">LTS18_005017</name>
</gene>
<dbReference type="Proteomes" id="UP001186974">
    <property type="component" value="Unassembled WGS sequence"/>
</dbReference>
<comment type="caution">
    <text evidence="1">The sequence shown here is derived from an EMBL/GenBank/DDBJ whole genome shotgun (WGS) entry which is preliminary data.</text>
</comment>